<dbReference type="RefSeq" id="WP_197352666.1">
    <property type="nucleotide sequence ID" value="NZ_CP048882.1"/>
</dbReference>
<reference evidence="3" key="1">
    <citation type="submission" date="2020-02" db="EMBL/GenBank/DDBJ databases">
        <title>Streptomyces sp. ASO4wet.</title>
        <authorList>
            <person name="Risdian C."/>
            <person name="Landwehr W."/>
            <person name="Schupp P."/>
            <person name="Wink J."/>
        </authorList>
    </citation>
    <scope>NUCLEOTIDE SEQUENCE [LARGE SCALE GENOMIC DNA]</scope>
    <source>
        <strain evidence="3">ASO4wet</strain>
    </source>
</reference>
<feature type="domain" description="Tail specific protease" evidence="1">
    <location>
        <begin position="248"/>
        <end position="459"/>
    </location>
</feature>
<organism evidence="2 3">
    <name type="scientific">Streptomyces bathyalis</name>
    <dbReference type="NCBI Taxonomy" id="2710756"/>
    <lineage>
        <taxon>Bacteria</taxon>
        <taxon>Bacillati</taxon>
        <taxon>Actinomycetota</taxon>
        <taxon>Actinomycetes</taxon>
        <taxon>Kitasatosporales</taxon>
        <taxon>Streptomycetaceae</taxon>
        <taxon>Streptomyces</taxon>
    </lineage>
</organism>
<dbReference type="SMART" id="SM00245">
    <property type="entry name" value="TSPc"/>
    <property type="match status" value="1"/>
</dbReference>
<dbReference type="AlphaFoldDB" id="A0A7T1WS76"/>
<dbReference type="Proteomes" id="UP000595046">
    <property type="component" value="Chromosome"/>
</dbReference>
<dbReference type="GO" id="GO:0006508">
    <property type="term" value="P:proteolysis"/>
    <property type="evidence" value="ECO:0007669"/>
    <property type="project" value="InterPro"/>
</dbReference>
<dbReference type="SUPFAM" id="SSF52096">
    <property type="entry name" value="ClpP/crotonase"/>
    <property type="match status" value="1"/>
</dbReference>
<gene>
    <name evidence="2" type="ORF">G4Z16_23535</name>
</gene>
<dbReference type="KEGG" id="sbat:G4Z16_23535"/>
<evidence type="ECO:0000313" key="3">
    <source>
        <dbReference type="Proteomes" id="UP000595046"/>
    </source>
</evidence>
<proteinExistence type="predicted"/>
<dbReference type="EMBL" id="CP048882">
    <property type="protein sequence ID" value="QPP08888.1"/>
    <property type="molecule type" value="Genomic_DNA"/>
</dbReference>
<name>A0A7T1WS76_9ACTN</name>
<dbReference type="InterPro" id="IPR029045">
    <property type="entry name" value="ClpP/crotonase-like_dom_sf"/>
</dbReference>
<dbReference type="GO" id="GO:0008236">
    <property type="term" value="F:serine-type peptidase activity"/>
    <property type="evidence" value="ECO:0007669"/>
    <property type="project" value="InterPro"/>
</dbReference>
<dbReference type="InterPro" id="IPR028204">
    <property type="entry name" value="Tricorn_C1"/>
</dbReference>
<dbReference type="Pfam" id="PF14684">
    <property type="entry name" value="Tricorn_C1"/>
    <property type="match status" value="1"/>
</dbReference>
<accession>A0A7T1WS76</accession>
<sequence>MEAGSSFGTAAKAMTAAAVVLALTGSAALSVASAQEARHSAGADRHAKGPAAGVWRMDGYGTVLTVGRGGKRVQEYQTTGVSCLKGASAERVRGGGGAARYETGDGESFTLRGVGGGGHRASMHVDGSPGDRHLRRVGELPGRCGIDVPGNDPVATFDVFWQTFEENYPFFAAKGIDWHAVRDRFRPRIDEHTSRKELFAVFREMVAPLHDAHVAVLAGDTGSFAQVRPGTRMPTAELDAKVREFIEQRDLEGRGLREFAGGRIGYADLPGGQGYLRVSGFTGYTEDGDHAADRAELGRALDAVLTKDRTARLQGLIVDLRINGGGSDSLGLELAARLTGRPHFAYAKAARNDPADPAHFTGPQPVYVRPVPERPRYTGPVAVLTGGSTLSAGETFTQALMERPGRTVRIGEHTQGVFSDTLERRLPNGWSFLLPNEEFRTRDGRTFDGTGIPPHIAEPVFTDEEFEHDRDSAFDRAVAELGRDRR</sequence>
<evidence type="ECO:0000313" key="2">
    <source>
        <dbReference type="EMBL" id="QPP08888.1"/>
    </source>
</evidence>
<dbReference type="InterPro" id="IPR005151">
    <property type="entry name" value="Tail-specific_protease"/>
</dbReference>
<keyword evidence="3" id="KW-1185">Reference proteome</keyword>
<dbReference type="Pfam" id="PF03572">
    <property type="entry name" value="Peptidase_S41"/>
    <property type="match status" value="1"/>
</dbReference>
<dbReference type="PANTHER" id="PTHR11261">
    <property type="entry name" value="INTERPHOTORECEPTOR RETINOID-BINDING PROTEIN"/>
    <property type="match status" value="1"/>
</dbReference>
<evidence type="ECO:0000259" key="1">
    <source>
        <dbReference type="SMART" id="SM00245"/>
    </source>
</evidence>
<dbReference type="Gene3D" id="3.90.226.10">
    <property type="entry name" value="2-enoyl-CoA Hydratase, Chain A, domain 1"/>
    <property type="match status" value="1"/>
</dbReference>
<protein>
    <submittedName>
        <fullName evidence="2">S41 family peptidase</fullName>
    </submittedName>
</protein>
<dbReference type="Gene3D" id="3.30.750.44">
    <property type="match status" value="1"/>
</dbReference>
<dbReference type="CDD" id="cd07563">
    <property type="entry name" value="Peptidase_S41_IRBP"/>
    <property type="match status" value="1"/>
</dbReference>
<dbReference type="PANTHER" id="PTHR11261:SF3">
    <property type="entry name" value="RETINOL-BINDING PROTEIN 3"/>
    <property type="match status" value="1"/>
</dbReference>